<evidence type="ECO:0000256" key="1">
    <source>
        <dbReference type="SAM" id="MobiDB-lite"/>
    </source>
</evidence>
<dbReference type="EMBL" id="SNSC02000010">
    <property type="protein sequence ID" value="TID20817.1"/>
    <property type="molecule type" value="Genomic_DNA"/>
</dbReference>
<organism evidence="2 3">
    <name type="scientific">Venturia nashicola</name>
    <dbReference type="NCBI Taxonomy" id="86259"/>
    <lineage>
        <taxon>Eukaryota</taxon>
        <taxon>Fungi</taxon>
        <taxon>Dikarya</taxon>
        <taxon>Ascomycota</taxon>
        <taxon>Pezizomycotina</taxon>
        <taxon>Dothideomycetes</taxon>
        <taxon>Pleosporomycetidae</taxon>
        <taxon>Venturiales</taxon>
        <taxon>Venturiaceae</taxon>
        <taxon>Venturia</taxon>
    </lineage>
</organism>
<dbReference type="Proteomes" id="UP000298493">
    <property type="component" value="Unassembled WGS sequence"/>
</dbReference>
<accession>A0A4Z1NXY4</accession>
<proteinExistence type="predicted"/>
<feature type="region of interest" description="Disordered" evidence="1">
    <location>
        <begin position="59"/>
        <end position="79"/>
    </location>
</feature>
<evidence type="ECO:0000313" key="3">
    <source>
        <dbReference type="Proteomes" id="UP000298493"/>
    </source>
</evidence>
<comment type="caution">
    <text evidence="2">The sequence shown here is derived from an EMBL/GenBank/DDBJ whole genome shotgun (WGS) entry which is preliminary data.</text>
</comment>
<keyword evidence="3" id="KW-1185">Reference proteome</keyword>
<evidence type="ECO:0000313" key="2">
    <source>
        <dbReference type="EMBL" id="TID20817.1"/>
    </source>
</evidence>
<name>A0A4Z1NXY4_9PEZI</name>
<gene>
    <name evidence="2" type="ORF">E6O75_ATG05582</name>
</gene>
<protein>
    <submittedName>
        <fullName evidence="2">Uncharacterized protein</fullName>
    </submittedName>
</protein>
<sequence length="79" mass="8938">MGPPPFPQSSHHIDASSLVFLSHHQDIAAPLGLRQAREYLHSLMFSNASVVFWRQPRESGQRYSARGRRLGEQNDCPPI</sequence>
<reference evidence="2 3" key="1">
    <citation type="submission" date="2019-04" db="EMBL/GenBank/DDBJ databases">
        <title>High contiguity whole genome sequence and gene annotation resource for two Venturia nashicola isolates.</title>
        <authorList>
            <person name="Prokchorchik M."/>
            <person name="Won K."/>
            <person name="Lee Y."/>
            <person name="Choi E.D."/>
            <person name="Segonzac C."/>
            <person name="Sohn K.H."/>
        </authorList>
    </citation>
    <scope>NUCLEOTIDE SEQUENCE [LARGE SCALE GENOMIC DNA]</scope>
    <source>
        <strain evidence="2 3">PRI2</strain>
    </source>
</reference>
<dbReference type="AlphaFoldDB" id="A0A4Z1NXY4"/>